<evidence type="ECO:0000256" key="2">
    <source>
        <dbReference type="ARBA" id="ARBA00023136"/>
    </source>
</evidence>
<dbReference type="Pfam" id="PF04355">
    <property type="entry name" value="BamE"/>
    <property type="match status" value="1"/>
</dbReference>
<accession>A0A3E1K5M8</accession>
<dbReference type="RefSeq" id="WP_116651791.1">
    <property type="nucleotide sequence ID" value="NZ_QUZK01000051.1"/>
</dbReference>
<dbReference type="OrthoDB" id="9808250at2"/>
<keyword evidence="3 4" id="KW-0998">Cell outer membrane</keyword>
<feature type="compositionally biased region" description="Basic and acidic residues" evidence="5">
    <location>
        <begin position="128"/>
        <end position="140"/>
    </location>
</feature>
<keyword evidence="4" id="KW-0564">Palmitate</keyword>
<dbReference type="Proteomes" id="UP000260351">
    <property type="component" value="Unassembled WGS sequence"/>
</dbReference>
<feature type="domain" description="Outer membrane protein assembly factor BamE" evidence="6">
    <location>
        <begin position="30"/>
        <end position="97"/>
    </location>
</feature>
<evidence type="ECO:0000313" key="7">
    <source>
        <dbReference type="EMBL" id="RFF29236.1"/>
    </source>
</evidence>
<dbReference type="GO" id="GO:0051205">
    <property type="term" value="P:protein insertion into membrane"/>
    <property type="evidence" value="ECO:0007669"/>
    <property type="project" value="UniProtKB-UniRule"/>
</dbReference>
<protein>
    <recommendedName>
        <fullName evidence="4">Outer membrane protein assembly factor BamE</fullName>
    </recommendedName>
</protein>
<dbReference type="AlphaFoldDB" id="A0A3E1K5M8"/>
<keyword evidence="2 4" id="KW-0472">Membrane</keyword>
<comment type="caution">
    <text evidence="7">The sequence shown here is derived from an EMBL/GenBank/DDBJ whole genome shotgun (WGS) entry which is preliminary data.</text>
</comment>
<evidence type="ECO:0000256" key="1">
    <source>
        <dbReference type="ARBA" id="ARBA00022729"/>
    </source>
</evidence>
<evidence type="ECO:0000259" key="6">
    <source>
        <dbReference type="Pfam" id="PF04355"/>
    </source>
</evidence>
<dbReference type="HAMAP" id="MF_00925">
    <property type="entry name" value="OM_assembly_BamE"/>
    <property type="match status" value="1"/>
</dbReference>
<feature type="region of interest" description="Disordered" evidence="5">
    <location>
        <begin position="109"/>
        <end position="140"/>
    </location>
</feature>
<proteinExistence type="inferred from homology"/>
<gene>
    <name evidence="4" type="primary">bamE</name>
    <name evidence="7" type="ORF">DZC52_14125</name>
</gene>
<keyword evidence="8" id="KW-1185">Reference proteome</keyword>
<comment type="similarity">
    <text evidence="4">Belongs to the BamE family.</text>
</comment>
<sequence length="140" mass="15476">MNFARSMILPAALLLTACGGLVYKQDIQQGNVLDEDAVAELETGMTKRQVQVLLGTPSINSPFHQDRWDYMNTYAPRGGKPEKRVLTLYFENGALASMEGNYLDEKSMAGKALDELQDPEEAPIQDLESLRQEERGGPGT</sequence>
<dbReference type="PANTHER" id="PTHR37482">
    <property type="entry name" value="OUTER MEMBRANE PROTEIN ASSEMBLY FACTOR BAME"/>
    <property type="match status" value="1"/>
</dbReference>
<dbReference type="Gene3D" id="3.30.1450.10">
    <property type="match status" value="1"/>
</dbReference>
<comment type="subunit">
    <text evidence="4">Part of the Bam complex.</text>
</comment>
<dbReference type="GO" id="GO:1990063">
    <property type="term" value="C:Bam protein complex"/>
    <property type="evidence" value="ECO:0007669"/>
    <property type="project" value="TreeGrafter"/>
</dbReference>
<dbReference type="InterPro" id="IPR007450">
    <property type="entry name" value="BamE_dom"/>
</dbReference>
<reference evidence="7 8" key="1">
    <citation type="submission" date="2018-08" db="EMBL/GenBank/DDBJ databases">
        <title>Wenzhouxiangella salilacus sp. nov., a novel bacterium isolated from a saline lake in Xinjiang Province, China.</title>
        <authorList>
            <person name="Han S."/>
        </authorList>
    </citation>
    <scope>NUCLEOTIDE SEQUENCE [LARGE SCALE GENOMIC DNA]</scope>
    <source>
        <strain evidence="7 8">XDB06</strain>
    </source>
</reference>
<dbReference type="PANTHER" id="PTHR37482:SF1">
    <property type="entry name" value="OUTER MEMBRANE PROTEIN ASSEMBLY FACTOR BAME"/>
    <property type="match status" value="1"/>
</dbReference>
<keyword evidence="4" id="KW-0449">Lipoprotein</keyword>
<evidence type="ECO:0000256" key="4">
    <source>
        <dbReference type="HAMAP-Rule" id="MF_00925"/>
    </source>
</evidence>
<dbReference type="InterPro" id="IPR037873">
    <property type="entry name" value="BamE-like"/>
</dbReference>
<organism evidence="7 8">
    <name type="scientific">Wenzhouxiangella sediminis</name>
    <dbReference type="NCBI Taxonomy" id="1792836"/>
    <lineage>
        <taxon>Bacteria</taxon>
        <taxon>Pseudomonadati</taxon>
        <taxon>Pseudomonadota</taxon>
        <taxon>Gammaproteobacteria</taxon>
        <taxon>Chromatiales</taxon>
        <taxon>Wenzhouxiangellaceae</taxon>
        <taxon>Wenzhouxiangella</taxon>
    </lineage>
</organism>
<evidence type="ECO:0000313" key="8">
    <source>
        <dbReference type="Proteomes" id="UP000260351"/>
    </source>
</evidence>
<name>A0A3E1K5M8_9GAMM</name>
<dbReference type="InterPro" id="IPR026592">
    <property type="entry name" value="BamE"/>
</dbReference>
<evidence type="ECO:0000256" key="3">
    <source>
        <dbReference type="ARBA" id="ARBA00023237"/>
    </source>
</evidence>
<evidence type="ECO:0000256" key="5">
    <source>
        <dbReference type="SAM" id="MobiDB-lite"/>
    </source>
</evidence>
<dbReference type="PROSITE" id="PS51257">
    <property type="entry name" value="PROKAR_LIPOPROTEIN"/>
    <property type="match status" value="1"/>
</dbReference>
<dbReference type="EMBL" id="QUZK01000051">
    <property type="protein sequence ID" value="RFF29236.1"/>
    <property type="molecule type" value="Genomic_DNA"/>
</dbReference>
<dbReference type="GO" id="GO:0043165">
    <property type="term" value="P:Gram-negative-bacterium-type cell outer membrane assembly"/>
    <property type="evidence" value="ECO:0007669"/>
    <property type="project" value="UniProtKB-UniRule"/>
</dbReference>
<comment type="subcellular location">
    <subcellularLocation>
        <location evidence="4">Cell outer membrane</location>
        <topology evidence="4">Lipid-anchor</topology>
    </subcellularLocation>
</comment>
<dbReference type="GO" id="GO:0030674">
    <property type="term" value="F:protein-macromolecule adaptor activity"/>
    <property type="evidence" value="ECO:0007669"/>
    <property type="project" value="TreeGrafter"/>
</dbReference>
<comment type="function">
    <text evidence="4">Part of the outer membrane protein assembly complex, which is involved in assembly and insertion of beta-barrel proteins into the outer membrane.</text>
</comment>
<keyword evidence="1 4" id="KW-0732">Signal</keyword>